<dbReference type="RefSeq" id="WP_311360435.1">
    <property type="nucleotide sequence ID" value="NZ_JAVRIE010000001.1"/>
</dbReference>
<evidence type="ECO:0000256" key="2">
    <source>
        <dbReference type="PROSITE-ProRule" id="PRU00339"/>
    </source>
</evidence>
<gene>
    <name evidence="4" type="ORF">RM544_03825</name>
</gene>
<dbReference type="Gene3D" id="3.40.50.2300">
    <property type="match status" value="1"/>
</dbReference>
<dbReference type="InterPro" id="IPR011006">
    <property type="entry name" value="CheY-like_superfamily"/>
</dbReference>
<name>A0AAW8QXD7_9ALTE</name>
<sequence length="549" mass="62743">MDKLDYADKRCLVVEDRRPFLNLLKGLLTSLGAKKIDTELSAESALKSCKKVSYDIVVCDLHLGPNRKNGFEFLEEIRKLHLIKPSAVFMMISGDSARSMVLGSLEKQPDDYLVKPFSQAQLNARITRAKNKRLALSALYSQIEHEKYALSIDTCQHFLEVGTKYTAHCTQILVQLFWKTEEYDKAEELLQKVLDERSTQWALSAMAKTQLLKKNYQAAIELSKKAIDSSRNDVESYDILSEAYLENDMPDEALKYIKDAIALSPLSIQRHYMVCKIARVNDDFETAMHSSQSIFELSQRSVHRSVNHMCTYIRSILDAAEHADNKKTSHRLMTDAAMVLKKIKLDENAVKMEEGFDFDIFEKLINSRLSHLEGKQTESKVALEESQIKIEQQFSEFPVGLAADSLKIMLDLGDFEEAAKVSKALAEQGHDLDDNIRFSIDNAFKQVKEQQSIYIKFNKQGIEHYSNGRFIAAYDAFKQAKEISPANIGVTLNLLQSVIKRLEGESMGDASLQHECREHYRYINNMPLRNVHQHKFDNMKDDAEKVMTK</sequence>
<keyword evidence="5" id="KW-1185">Reference proteome</keyword>
<accession>A0AAW8QXD7</accession>
<evidence type="ECO:0000313" key="5">
    <source>
        <dbReference type="Proteomes" id="UP001249020"/>
    </source>
</evidence>
<dbReference type="CDD" id="cd17589">
    <property type="entry name" value="REC_TPR"/>
    <property type="match status" value="1"/>
</dbReference>
<dbReference type="PROSITE" id="PS50110">
    <property type="entry name" value="RESPONSE_REGULATORY"/>
    <property type="match status" value="1"/>
</dbReference>
<dbReference type="EMBL" id="JAVRIE010000001">
    <property type="protein sequence ID" value="MDT0581656.1"/>
    <property type="molecule type" value="Genomic_DNA"/>
</dbReference>
<reference evidence="4 5" key="1">
    <citation type="submission" date="2023-09" db="EMBL/GenBank/DDBJ databases">
        <authorList>
            <person name="Rey-Velasco X."/>
        </authorList>
    </citation>
    <scope>NUCLEOTIDE SEQUENCE [LARGE SCALE GENOMIC DNA]</scope>
    <source>
        <strain evidence="4 5">W409</strain>
    </source>
</reference>
<proteinExistence type="predicted"/>
<dbReference type="Pfam" id="PF09295">
    <property type="entry name" value="ChAPs"/>
    <property type="match status" value="1"/>
</dbReference>
<dbReference type="AlphaFoldDB" id="A0AAW8QXD7"/>
<dbReference type="GO" id="GO:0016192">
    <property type="term" value="P:vesicle-mediated transport"/>
    <property type="evidence" value="ECO:0007669"/>
    <property type="project" value="UniProtKB-ARBA"/>
</dbReference>
<dbReference type="InterPro" id="IPR011990">
    <property type="entry name" value="TPR-like_helical_dom_sf"/>
</dbReference>
<dbReference type="InterPro" id="IPR052048">
    <property type="entry name" value="ST_Response_Regulator"/>
</dbReference>
<evidence type="ECO:0000256" key="1">
    <source>
        <dbReference type="PROSITE-ProRule" id="PRU00169"/>
    </source>
</evidence>
<dbReference type="InterPro" id="IPR001789">
    <property type="entry name" value="Sig_transdc_resp-reg_receiver"/>
</dbReference>
<dbReference type="Gene3D" id="1.25.40.10">
    <property type="entry name" value="Tetratricopeptide repeat domain"/>
    <property type="match status" value="1"/>
</dbReference>
<dbReference type="GO" id="GO:0032991">
    <property type="term" value="C:protein-containing complex"/>
    <property type="evidence" value="ECO:0007669"/>
    <property type="project" value="UniProtKB-ARBA"/>
</dbReference>
<comment type="caution">
    <text evidence="4">The sequence shown here is derived from an EMBL/GenBank/DDBJ whole genome shotgun (WGS) entry which is preliminary data.</text>
</comment>
<dbReference type="Proteomes" id="UP001249020">
    <property type="component" value="Unassembled WGS sequence"/>
</dbReference>
<evidence type="ECO:0000259" key="3">
    <source>
        <dbReference type="PROSITE" id="PS50110"/>
    </source>
</evidence>
<dbReference type="InterPro" id="IPR019734">
    <property type="entry name" value="TPR_rpt"/>
</dbReference>
<organism evidence="4 5">
    <name type="scientific">Brumicola blandensis</name>
    <dbReference type="NCBI Taxonomy" id="3075611"/>
    <lineage>
        <taxon>Bacteria</taxon>
        <taxon>Pseudomonadati</taxon>
        <taxon>Pseudomonadota</taxon>
        <taxon>Gammaproteobacteria</taxon>
        <taxon>Alteromonadales</taxon>
        <taxon>Alteromonadaceae</taxon>
        <taxon>Brumicola</taxon>
    </lineage>
</organism>
<keyword evidence="2" id="KW-0802">TPR repeat</keyword>
<dbReference type="GO" id="GO:0000160">
    <property type="term" value="P:phosphorelay signal transduction system"/>
    <property type="evidence" value="ECO:0007669"/>
    <property type="project" value="InterPro"/>
</dbReference>
<dbReference type="Pfam" id="PF00072">
    <property type="entry name" value="Response_reg"/>
    <property type="match status" value="1"/>
</dbReference>
<dbReference type="SUPFAM" id="SSF52172">
    <property type="entry name" value="CheY-like"/>
    <property type="match status" value="1"/>
</dbReference>
<dbReference type="GO" id="GO:0012505">
    <property type="term" value="C:endomembrane system"/>
    <property type="evidence" value="ECO:0007669"/>
    <property type="project" value="UniProtKB-ARBA"/>
</dbReference>
<feature type="repeat" description="TPR" evidence="2">
    <location>
        <begin position="234"/>
        <end position="267"/>
    </location>
</feature>
<dbReference type="GO" id="GO:0005737">
    <property type="term" value="C:cytoplasm"/>
    <property type="evidence" value="ECO:0007669"/>
    <property type="project" value="UniProtKB-ARBA"/>
</dbReference>
<dbReference type="PROSITE" id="PS50005">
    <property type="entry name" value="TPR"/>
    <property type="match status" value="1"/>
</dbReference>
<dbReference type="SMART" id="SM00448">
    <property type="entry name" value="REC"/>
    <property type="match status" value="1"/>
</dbReference>
<dbReference type="SMART" id="SM00028">
    <property type="entry name" value="TPR"/>
    <property type="match status" value="4"/>
</dbReference>
<evidence type="ECO:0000313" key="4">
    <source>
        <dbReference type="EMBL" id="MDT0581656.1"/>
    </source>
</evidence>
<dbReference type="PANTHER" id="PTHR43228:SF1">
    <property type="entry name" value="TWO-COMPONENT RESPONSE REGULATOR ARR22"/>
    <property type="match status" value="1"/>
</dbReference>
<dbReference type="PANTHER" id="PTHR43228">
    <property type="entry name" value="TWO-COMPONENT RESPONSE REGULATOR"/>
    <property type="match status" value="1"/>
</dbReference>
<feature type="domain" description="Response regulatory" evidence="3">
    <location>
        <begin position="10"/>
        <end position="130"/>
    </location>
</feature>
<keyword evidence="1" id="KW-0597">Phosphoprotein</keyword>
<protein>
    <submittedName>
        <fullName evidence="4">Response regulator</fullName>
    </submittedName>
</protein>
<feature type="modified residue" description="4-aspartylphosphate" evidence="1">
    <location>
        <position position="60"/>
    </location>
</feature>
<dbReference type="SUPFAM" id="SSF48452">
    <property type="entry name" value="TPR-like"/>
    <property type="match status" value="1"/>
</dbReference>
<dbReference type="InterPro" id="IPR015374">
    <property type="entry name" value="ChAPs"/>
</dbReference>